<keyword evidence="4" id="KW-0464">Manganese</keyword>
<name>A0A2T3MZS7_9GAMM</name>
<evidence type="ECO:0000313" key="6">
    <source>
        <dbReference type="EMBL" id="PSW05503.1"/>
    </source>
</evidence>
<dbReference type="PROSITE" id="PS51409">
    <property type="entry name" value="ARGINASE_2"/>
    <property type="match status" value="1"/>
</dbReference>
<dbReference type="RefSeq" id="WP_107283144.1">
    <property type="nucleotide sequence ID" value="NZ_PYMC01000005.1"/>
</dbReference>
<dbReference type="Gene3D" id="3.40.800.10">
    <property type="entry name" value="Ureohydrolase domain"/>
    <property type="match status" value="1"/>
</dbReference>
<organism evidence="6 7">
    <name type="scientific">Photobacterium lipolyticum</name>
    <dbReference type="NCBI Taxonomy" id="266810"/>
    <lineage>
        <taxon>Bacteria</taxon>
        <taxon>Pseudomonadati</taxon>
        <taxon>Pseudomonadota</taxon>
        <taxon>Gammaproteobacteria</taxon>
        <taxon>Vibrionales</taxon>
        <taxon>Vibrionaceae</taxon>
        <taxon>Photobacterium</taxon>
    </lineage>
</organism>
<evidence type="ECO:0000256" key="1">
    <source>
        <dbReference type="ARBA" id="ARBA00022723"/>
    </source>
</evidence>
<dbReference type="GO" id="GO:0006547">
    <property type="term" value="P:L-histidine metabolic process"/>
    <property type="evidence" value="ECO:0007669"/>
    <property type="project" value="UniProtKB-KW"/>
</dbReference>
<evidence type="ECO:0000313" key="7">
    <source>
        <dbReference type="Proteomes" id="UP000240904"/>
    </source>
</evidence>
<keyword evidence="7" id="KW-1185">Reference proteome</keyword>
<dbReference type="GO" id="GO:0033389">
    <property type="term" value="P:putrescine biosynthetic process from arginine, via agmatine"/>
    <property type="evidence" value="ECO:0007669"/>
    <property type="project" value="TreeGrafter"/>
</dbReference>
<keyword evidence="3" id="KW-0369">Histidine metabolism</keyword>
<dbReference type="PANTHER" id="PTHR11358:SF35">
    <property type="entry name" value="FORMIMIDOYLGLUTAMASE"/>
    <property type="match status" value="1"/>
</dbReference>
<dbReference type="InterPro" id="IPR006035">
    <property type="entry name" value="Ureohydrolase"/>
</dbReference>
<dbReference type="GO" id="GO:0008783">
    <property type="term" value="F:agmatinase activity"/>
    <property type="evidence" value="ECO:0007669"/>
    <property type="project" value="TreeGrafter"/>
</dbReference>
<dbReference type="AlphaFoldDB" id="A0A2T3MZS7"/>
<sequence>MIFKQFNQWFNHVFSHENYHTITTFRPYTEQSRVGAVLFGVASDLSLGRYRGRLGDSDGPESICRMLAIHHKCSPSLPLYDAGIIDDLDGLEFNELQAVQYKKVSGFLAKGHFPVVLGGGHEISISSYQALSDHVNQPENLVSQVDECSVYKEPKARVGIINFDANFELRPTLSPRVGSVFHSVASFCTQNHRPFHYLGLGICERTNSQATFEYAEQLGCHWLLDKDMTMRKKKSLQKKIDLFLSGVDYVHISFDLSVFSAAVASGVNLSRIQGADWSIVEFALNQIVSSGKVRLLDVAELNPEFDSGHQTAKIAAKVVSTVLDNYSHLKG</sequence>
<dbReference type="InterPro" id="IPR023696">
    <property type="entry name" value="Ureohydrolase_dom_sf"/>
</dbReference>
<comment type="similarity">
    <text evidence="5">Belongs to the arginase family.</text>
</comment>
<evidence type="ECO:0000256" key="5">
    <source>
        <dbReference type="PROSITE-ProRule" id="PRU00742"/>
    </source>
</evidence>
<comment type="caution">
    <text evidence="6">The sequence shown here is derived from an EMBL/GenBank/DDBJ whole genome shotgun (WGS) entry which is preliminary data.</text>
</comment>
<gene>
    <name evidence="6" type="ORF">C9I89_09665</name>
</gene>
<dbReference type="Proteomes" id="UP000240904">
    <property type="component" value="Unassembled WGS sequence"/>
</dbReference>
<protein>
    <submittedName>
        <fullName evidence="6">Arginase</fullName>
    </submittedName>
</protein>
<dbReference type="Pfam" id="PF00491">
    <property type="entry name" value="Arginase"/>
    <property type="match status" value="1"/>
</dbReference>
<dbReference type="PANTHER" id="PTHR11358">
    <property type="entry name" value="ARGINASE/AGMATINASE"/>
    <property type="match status" value="1"/>
</dbReference>
<keyword evidence="1" id="KW-0479">Metal-binding</keyword>
<reference evidence="6 7" key="1">
    <citation type="submission" date="2018-03" db="EMBL/GenBank/DDBJ databases">
        <title>Whole genome sequencing of Histamine producing bacteria.</title>
        <authorList>
            <person name="Butler K."/>
        </authorList>
    </citation>
    <scope>NUCLEOTIDE SEQUENCE [LARGE SCALE GENOMIC DNA]</scope>
    <source>
        <strain evidence="6 7">DSM 16190</strain>
    </source>
</reference>
<dbReference type="EMBL" id="PYMC01000005">
    <property type="protein sequence ID" value="PSW05503.1"/>
    <property type="molecule type" value="Genomic_DNA"/>
</dbReference>
<dbReference type="CDD" id="cd09988">
    <property type="entry name" value="Formimidoylglutamase"/>
    <property type="match status" value="1"/>
</dbReference>
<evidence type="ECO:0000256" key="2">
    <source>
        <dbReference type="ARBA" id="ARBA00022801"/>
    </source>
</evidence>
<dbReference type="GO" id="GO:0046872">
    <property type="term" value="F:metal ion binding"/>
    <property type="evidence" value="ECO:0007669"/>
    <property type="project" value="UniProtKB-KW"/>
</dbReference>
<accession>A0A2T3MZS7</accession>
<evidence type="ECO:0000256" key="3">
    <source>
        <dbReference type="ARBA" id="ARBA00022808"/>
    </source>
</evidence>
<evidence type="ECO:0000256" key="4">
    <source>
        <dbReference type="ARBA" id="ARBA00023211"/>
    </source>
</evidence>
<dbReference type="SUPFAM" id="SSF52768">
    <property type="entry name" value="Arginase/deacetylase"/>
    <property type="match status" value="1"/>
</dbReference>
<proteinExistence type="inferred from homology"/>
<dbReference type="OrthoDB" id="9789727at2"/>
<keyword evidence="2" id="KW-0378">Hydrolase</keyword>